<keyword evidence="5 8" id="KW-0547">Nucleotide-binding</keyword>
<dbReference type="GO" id="GO:0006400">
    <property type="term" value="P:tRNA modification"/>
    <property type="evidence" value="ECO:0007669"/>
    <property type="project" value="UniProtKB-UniRule"/>
</dbReference>
<sequence>MRELHMADGDGVLAAVSGGADSVCLLFLLWLLKDELSIRLAAFHLHHGIRGEEADRDEAYVRELCSRLEVPFYSAHEDVSAYGKEHGISAEEAGRVLRYRHLEQLADELSFEKIATAHHREDQAETVLLNLFRGTGLKGLGGIRPVRGRIIRPLLGLSRAEIEDCLRENGICWCEDSTNGENAYQRNRIRNELLPWVQKNLNEQAAEHVVRLARLASEADDYFEKLAEELLRKARDAGMAPGCLPTEILDSQPEPVRSYLIRALIREVSGKMRDITERHVQAVLALDGPGGGCQTNLPGGLTAVRDYENVKVFPAKEEPYGNQQTAKMPGKPVSGDELERPVNLNGLTGQEEKQDTAGMTVEAGGWLFRFCVFSAEKAGEIPKNQYTKWFDYDKIKDTLSIRTRREGDFLELAGGGKKMLRRYFIDQKIPAGQREQILLLTAENHVLWVIGCRISEYYKVTKTTKRILEVSAGKGENHGG</sequence>
<dbReference type="PANTHER" id="PTHR43033:SF1">
    <property type="entry name" value="TRNA(ILE)-LYSIDINE SYNTHASE-RELATED"/>
    <property type="match status" value="1"/>
</dbReference>
<dbReference type="SUPFAM" id="SSF56037">
    <property type="entry name" value="PheT/TilS domain"/>
    <property type="match status" value="1"/>
</dbReference>
<dbReference type="InterPro" id="IPR020825">
    <property type="entry name" value="Phe-tRNA_synthase-like_B3/B4"/>
</dbReference>
<feature type="transmembrane region" description="Helical" evidence="10">
    <location>
        <begin position="12"/>
        <end position="32"/>
    </location>
</feature>
<comment type="catalytic activity">
    <reaction evidence="7 8">
        <text>cytidine(34) in tRNA(Ile2) + L-lysine + ATP = lysidine(34) in tRNA(Ile2) + AMP + diphosphate + H(+)</text>
        <dbReference type="Rhea" id="RHEA:43744"/>
        <dbReference type="Rhea" id="RHEA-COMP:10625"/>
        <dbReference type="Rhea" id="RHEA-COMP:10670"/>
        <dbReference type="ChEBI" id="CHEBI:15378"/>
        <dbReference type="ChEBI" id="CHEBI:30616"/>
        <dbReference type="ChEBI" id="CHEBI:32551"/>
        <dbReference type="ChEBI" id="CHEBI:33019"/>
        <dbReference type="ChEBI" id="CHEBI:82748"/>
        <dbReference type="ChEBI" id="CHEBI:83665"/>
        <dbReference type="ChEBI" id="CHEBI:456215"/>
        <dbReference type="EC" id="6.3.4.19"/>
    </reaction>
</comment>
<evidence type="ECO:0000256" key="3">
    <source>
        <dbReference type="ARBA" id="ARBA00022598"/>
    </source>
</evidence>
<comment type="similarity">
    <text evidence="8">Belongs to the tRNA(Ile)-lysidine synthase family.</text>
</comment>
<evidence type="ECO:0000256" key="5">
    <source>
        <dbReference type="ARBA" id="ARBA00022741"/>
    </source>
</evidence>
<comment type="caution">
    <text evidence="12">The sequence shown here is derived from an EMBL/GenBank/DDBJ whole genome shotgun (WGS) entry which is preliminary data.</text>
</comment>
<reference evidence="12" key="2">
    <citation type="journal article" date="2021" name="PeerJ">
        <title>Extensive microbial diversity within the chicken gut microbiome revealed by metagenomics and culture.</title>
        <authorList>
            <person name="Gilroy R."/>
            <person name="Ravi A."/>
            <person name="Getino M."/>
            <person name="Pursley I."/>
            <person name="Horton D.L."/>
            <person name="Alikhan N.F."/>
            <person name="Baker D."/>
            <person name="Gharbi K."/>
            <person name="Hall N."/>
            <person name="Watson M."/>
            <person name="Adriaenssens E.M."/>
            <person name="Foster-Nyarko E."/>
            <person name="Jarju S."/>
            <person name="Secka A."/>
            <person name="Antonio M."/>
            <person name="Oren A."/>
            <person name="Chaudhuri R.R."/>
            <person name="La Ragione R."/>
            <person name="Hildebrand F."/>
            <person name="Pallen M.J."/>
        </authorList>
    </citation>
    <scope>NUCLEOTIDE SEQUENCE</scope>
    <source>
        <strain evidence="12">CHK180-2868</strain>
    </source>
</reference>
<keyword evidence="10" id="KW-0472">Membrane</keyword>
<name>A0A9D1A4P7_9FIRM</name>
<reference evidence="12" key="1">
    <citation type="submission" date="2020-10" db="EMBL/GenBank/DDBJ databases">
        <authorList>
            <person name="Gilroy R."/>
        </authorList>
    </citation>
    <scope>NUCLEOTIDE SEQUENCE</scope>
    <source>
        <strain evidence="12">CHK180-2868</strain>
    </source>
</reference>
<dbReference type="GO" id="GO:0032267">
    <property type="term" value="F:tRNA(Ile)-lysidine synthase activity"/>
    <property type="evidence" value="ECO:0007669"/>
    <property type="project" value="UniProtKB-EC"/>
</dbReference>
<keyword evidence="6 8" id="KW-0067">ATP-binding</keyword>
<evidence type="ECO:0000256" key="2">
    <source>
        <dbReference type="ARBA" id="ARBA00022490"/>
    </source>
</evidence>
<keyword evidence="10" id="KW-0812">Transmembrane</keyword>
<dbReference type="SMART" id="SM00977">
    <property type="entry name" value="TilS_C"/>
    <property type="match status" value="1"/>
</dbReference>
<dbReference type="HAMAP" id="MF_01161">
    <property type="entry name" value="tRNA_Ile_lys_synt"/>
    <property type="match status" value="1"/>
</dbReference>
<comment type="subcellular location">
    <subcellularLocation>
        <location evidence="1 8">Cytoplasm</location>
    </subcellularLocation>
</comment>
<evidence type="ECO:0000256" key="4">
    <source>
        <dbReference type="ARBA" id="ARBA00022694"/>
    </source>
</evidence>
<feature type="binding site" evidence="8">
    <location>
        <begin position="17"/>
        <end position="22"/>
    </location>
    <ligand>
        <name>ATP</name>
        <dbReference type="ChEBI" id="CHEBI:30616"/>
    </ligand>
</feature>
<dbReference type="PANTHER" id="PTHR43033">
    <property type="entry name" value="TRNA(ILE)-LYSIDINE SYNTHASE-RELATED"/>
    <property type="match status" value="1"/>
</dbReference>
<dbReference type="Pfam" id="PF01171">
    <property type="entry name" value="ATP_bind_3"/>
    <property type="match status" value="1"/>
</dbReference>
<dbReference type="Gene3D" id="3.50.40.10">
    <property type="entry name" value="Phenylalanyl-trna Synthetase, Chain B, domain 3"/>
    <property type="match status" value="1"/>
</dbReference>
<dbReference type="InterPro" id="IPR014729">
    <property type="entry name" value="Rossmann-like_a/b/a_fold"/>
</dbReference>
<dbReference type="EMBL" id="DVGC01000038">
    <property type="protein sequence ID" value="HIR05679.1"/>
    <property type="molecule type" value="Genomic_DNA"/>
</dbReference>
<keyword evidence="4 8" id="KW-0819">tRNA processing</keyword>
<dbReference type="AlphaFoldDB" id="A0A9D1A4P7"/>
<evidence type="ECO:0000313" key="13">
    <source>
        <dbReference type="Proteomes" id="UP000824250"/>
    </source>
</evidence>
<keyword evidence="3 8" id="KW-0436">Ligase</keyword>
<dbReference type="Pfam" id="PF11734">
    <property type="entry name" value="TilS_C"/>
    <property type="match status" value="1"/>
</dbReference>
<evidence type="ECO:0000256" key="1">
    <source>
        <dbReference type="ARBA" id="ARBA00004496"/>
    </source>
</evidence>
<comment type="function">
    <text evidence="8">Ligates lysine onto the cytidine present at position 34 of the AUA codon-specific tRNA(Ile) that contains the anticodon CAU, in an ATP-dependent manner. Cytidine is converted to lysidine, thus changing the amino acid specificity of the tRNA from methionine to isoleucine.</text>
</comment>
<dbReference type="EC" id="6.3.4.19" evidence="8"/>
<dbReference type="GO" id="GO:0005737">
    <property type="term" value="C:cytoplasm"/>
    <property type="evidence" value="ECO:0007669"/>
    <property type="project" value="UniProtKB-SubCell"/>
</dbReference>
<dbReference type="SUPFAM" id="SSF82829">
    <property type="entry name" value="MesJ substrate recognition domain-like"/>
    <property type="match status" value="1"/>
</dbReference>
<evidence type="ECO:0000256" key="8">
    <source>
        <dbReference type="HAMAP-Rule" id="MF_01161"/>
    </source>
</evidence>
<evidence type="ECO:0000256" key="7">
    <source>
        <dbReference type="ARBA" id="ARBA00048539"/>
    </source>
</evidence>
<dbReference type="Proteomes" id="UP000824250">
    <property type="component" value="Unassembled WGS sequence"/>
</dbReference>
<dbReference type="NCBIfam" id="TIGR02433">
    <property type="entry name" value="lysidine_TilS_C"/>
    <property type="match status" value="1"/>
</dbReference>
<evidence type="ECO:0000313" key="12">
    <source>
        <dbReference type="EMBL" id="HIR05679.1"/>
    </source>
</evidence>
<proteinExistence type="inferred from homology"/>
<dbReference type="GO" id="GO:0005524">
    <property type="term" value="F:ATP binding"/>
    <property type="evidence" value="ECO:0007669"/>
    <property type="project" value="UniProtKB-UniRule"/>
</dbReference>
<evidence type="ECO:0000256" key="6">
    <source>
        <dbReference type="ARBA" id="ARBA00022840"/>
    </source>
</evidence>
<dbReference type="InterPro" id="IPR012094">
    <property type="entry name" value="tRNA_Ile_lys_synt"/>
</dbReference>
<feature type="region of interest" description="Disordered" evidence="9">
    <location>
        <begin position="318"/>
        <end position="337"/>
    </location>
</feature>
<dbReference type="InterPro" id="IPR011063">
    <property type="entry name" value="TilS/TtcA_N"/>
</dbReference>
<organism evidence="12 13">
    <name type="scientific">Candidatus Copromonas faecavium</name>
    <name type="common">nom. illeg.</name>
    <dbReference type="NCBI Taxonomy" id="2840740"/>
    <lineage>
        <taxon>Bacteria</taxon>
        <taxon>Bacillati</taxon>
        <taxon>Bacillota</taxon>
        <taxon>Clostridia</taxon>
        <taxon>Lachnospirales</taxon>
        <taxon>Lachnospiraceae</taxon>
        <taxon>Candidatus Copromonas (nom. illeg.)</taxon>
    </lineage>
</organism>
<dbReference type="InterPro" id="IPR012795">
    <property type="entry name" value="tRNA_Ile_lys_synt_N"/>
</dbReference>
<feature type="domain" description="Lysidine-tRNA(Ile) synthetase C-terminal" evidence="11">
    <location>
        <begin position="399"/>
        <end position="470"/>
    </location>
</feature>
<evidence type="ECO:0000259" key="11">
    <source>
        <dbReference type="SMART" id="SM00977"/>
    </source>
</evidence>
<comment type="domain">
    <text evidence="8">The N-terminal region contains the highly conserved SGGXDS motif, predicted to be a P-loop motif involved in ATP binding.</text>
</comment>
<dbReference type="SUPFAM" id="SSF52402">
    <property type="entry name" value="Adenine nucleotide alpha hydrolases-like"/>
    <property type="match status" value="1"/>
</dbReference>
<dbReference type="CDD" id="cd01992">
    <property type="entry name" value="TilS_N"/>
    <property type="match status" value="1"/>
</dbReference>
<gene>
    <name evidence="8 12" type="primary">tilS</name>
    <name evidence="12" type="ORF">IAB28_06905</name>
</gene>
<dbReference type="Gene3D" id="3.40.50.620">
    <property type="entry name" value="HUPs"/>
    <property type="match status" value="1"/>
</dbReference>
<evidence type="ECO:0000256" key="9">
    <source>
        <dbReference type="SAM" id="MobiDB-lite"/>
    </source>
</evidence>
<dbReference type="InterPro" id="IPR012796">
    <property type="entry name" value="Lysidine-tRNA-synth_C"/>
</dbReference>
<evidence type="ECO:0000256" key="10">
    <source>
        <dbReference type="SAM" id="Phobius"/>
    </source>
</evidence>
<keyword evidence="2 8" id="KW-0963">Cytoplasm</keyword>
<protein>
    <recommendedName>
        <fullName evidence="8">tRNA(Ile)-lysidine synthase</fullName>
        <ecNumber evidence="8">6.3.4.19</ecNumber>
    </recommendedName>
    <alternativeName>
        <fullName evidence="8">tRNA(Ile)-2-lysyl-cytidine synthase</fullName>
    </alternativeName>
    <alternativeName>
        <fullName evidence="8">tRNA(Ile)-lysidine synthetase</fullName>
    </alternativeName>
</protein>
<accession>A0A9D1A4P7</accession>
<keyword evidence="10" id="KW-1133">Transmembrane helix</keyword>
<dbReference type="NCBIfam" id="TIGR02432">
    <property type="entry name" value="lysidine_TilS_N"/>
    <property type="match status" value="1"/>
</dbReference>